<dbReference type="GO" id="GO:0005740">
    <property type="term" value="C:mitochondrial envelope"/>
    <property type="evidence" value="ECO:0007669"/>
    <property type="project" value="TreeGrafter"/>
</dbReference>
<keyword evidence="4" id="KW-1185">Reference proteome</keyword>
<dbReference type="InterPro" id="IPR011990">
    <property type="entry name" value="TPR-like_helical_dom_sf"/>
</dbReference>
<gene>
    <name evidence="2" type="ORF">C1SCF055_LOCUS42834</name>
</gene>
<evidence type="ECO:0000256" key="1">
    <source>
        <dbReference type="SAM" id="MobiDB-lite"/>
    </source>
</evidence>
<dbReference type="EMBL" id="CAMXCT010006683">
    <property type="protein sequence ID" value="CAI4018242.1"/>
    <property type="molecule type" value="Genomic_DNA"/>
</dbReference>
<feature type="region of interest" description="Disordered" evidence="1">
    <location>
        <begin position="28"/>
        <end position="51"/>
    </location>
</feature>
<dbReference type="OrthoDB" id="433738at2759"/>
<protein>
    <submittedName>
        <fullName evidence="2">Uncharacterized protein</fullName>
    </submittedName>
</protein>
<dbReference type="GO" id="GO:0044183">
    <property type="term" value="F:protein folding chaperone"/>
    <property type="evidence" value="ECO:0007669"/>
    <property type="project" value="TreeGrafter"/>
</dbReference>
<dbReference type="InterPro" id="IPR050754">
    <property type="entry name" value="FKBP4/5/8-like"/>
</dbReference>
<reference evidence="3 4" key="2">
    <citation type="submission" date="2024-05" db="EMBL/GenBank/DDBJ databases">
        <authorList>
            <person name="Chen Y."/>
            <person name="Shah S."/>
            <person name="Dougan E. K."/>
            <person name="Thang M."/>
            <person name="Chan C."/>
        </authorList>
    </citation>
    <scope>NUCLEOTIDE SEQUENCE [LARGE SCALE GENOMIC DNA]</scope>
</reference>
<dbReference type="PANTHER" id="PTHR46512:SF1">
    <property type="entry name" value="PEPTIDYLPROLYL ISOMERASE"/>
    <property type="match status" value="1"/>
</dbReference>
<dbReference type="Proteomes" id="UP001152797">
    <property type="component" value="Unassembled WGS sequence"/>
</dbReference>
<dbReference type="GO" id="GO:0016020">
    <property type="term" value="C:membrane"/>
    <property type="evidence" value="ECO:0007669"/>
    <property type="project" value="TreeGrafter"/>
</dbReference>
<name>A0A9P1GNW2_9DINO</name>
<dbReference type="GO" id="GO:0005829">
    <property type="term" value="C:cytosol"/>
    <property type="evidence" value="ECO:0007669"/>
    <property type="project" value="TreeGrafter"/>
</dbReference>
<dbReference type="GO" id="GO:0012505">
    <property type="term" value="C:endomembrane system"/>
    <property type="evidence" value="ECO:0007669"/>
    <property type="project" value="TreeGrafter"/>
</dbReference>
<evidence type="ECO:0000313" key="4">
    <source>
        <dbReference type="Proteomes" id="UP001152797"/>
    </source>
</evidence>
<dbReference type="PANTHER" id="PTHR46512">
    <property type="entry name" value="PEPTIDYLPROLYL ISOMERASE"/>
    <property type="match status" value="1"/>
</dbReference>
<reference evidence="2" key="1">
    <citation type="submission" date="2022-10" db="EMBL/GenBank/DDBJ databases">
        <authorList>
            <person name="Chen Y."/>
            <person name="Dougan E. K."/>
            <person name="Chan C."/>
            <person name="Rhodes N."/>
            <person name="Thang M."/>
        </authorList>
    </citation>
    <scope>NUCLEOTIDE SEQUENCE</scope>
</reference>
<accession>A0A9P1GNW2</accession>
<dbReference type="EMBL" id="CAMXCT020006683">
    <property type="protein sequence ID" value="CAL1171617.1"/>
    <property type="molecule type" value="Genomic_DNA"/>
</dbReference>
<dbReference type="EMBL" id="CAMXCT030006683">
    <property type="protein sequence ID" value="CAL4805554.1"/>
    <property type="molecule type" value="Genomic_DNA"/>
</dbReference>
<evidence type="ECO:0000313" key="2">
    <source>
        <dbReference type="EMBL" id="CAI4018242.1"/>
    </source>
</evidence>
<feature type="region of interest" description="Disordered" evidence="1">
    <location>
        <begin position="181"/>
        <end position="215"/>
    </location>
</feature>
<feature type="compositionally biased region" description="Acidic residues" evidence="1">
    <location>
        <begin position="40"/>
        <end position="51"/>
    </location>
</feature>
<sequence>MGAACARRRPPLVAEGETPFWEELDRASAVPTLAPGADTAPEEEEVPEKDEVELPGYEQANHLKGQGKDKFARGEVEEAMTCWLQGLEALPGSACPKKLLGLLPGLKQEAEEEDHRIRELRVALLSNLALGSLRQKQYRPAVGFCDEVLLEEPGNVKALYRKTEALGELCAWQEAEEAAAKLQQSGEEGAKLAQQKREEWKRKQRQADGQQKKMWSAALEKENAKPKESKADDVNVAVPNGAKNGAKEVAMEAWKPPKIEVMSTFDLRKKTIRWEEEEDFCDKVWKNSIGRKEAAFFQKRALPLSLLAASALSDLDVLKTSELIVHCFLDGNIAPFSDPHDWSIFLKRCPQVRNMLVVYIDIGAIGADKDGQPPASYGTLLRPTEEGRAGDRVARSARFMGSYKEFKAHCRDLPGLVKAHVALWADVPLYGFHDDDFSTRLQALNELRSEGIPCVFTFGGEVQEPQAPPMPQKLDHFAKESIAILSLALGFRKLAPWHWNRFIVPLERGPQGILAGHAVLGVQKPGAPGVITPKAVREALKRRKIEALTAFKLPQLGGRQEQRKFLEMRDKQWQAFCQHLQMQGRVPAMGPNCDQEEKRRQMMEWQQFVGAENSETHCTFFLDQLHELYLQLLDQAATICFLGPAEHYEELMASHGDFSIELLKKHRERIQGHTGEVFWSTDWGRLLDASLRQGDPERFKTLGAWTIFYIERGSTCKMRRYYSQAAAESRLMKMRSAAILLYPAPEYRKKPNWDESDYKGQAGPLFEAINAHLLAIGAKEPESNPIQDGDLWEFLDESPPKENLAMFPEVPGSLEIPRIHSESSVADSERMMRWASRRRSSTSSVVSDHEEHSAAAELSRWAHLGQELELVRAKWAAHSWCRSGLAAELLSESPVFGCPAGPDALVNVVLQMAEDLAALLQTERSILVPLKSVCMQLGTLQARRFLHLALAQLSLHVDQFVECAKQFHQIFEARLFDSLRQVDGPTAAGQRPQKPLVQRSYRRAWQSLGVVTGGDFSNV</sequence>
<comment type="caution">
    <text evidence="2">The sequence shown here is derived from an EMBL/GenBank/DDBJ whole genome shotgun (WGS) entry which is preliminary data.</text>
</comment>
<evidence type="ECO:0000313" key="3">
    <source>
        <dbReference type="EMBL" id="CAL4805554.1"/>
    </source>
</evidence>
<dbReference type="AlphaFoldDB" id="A0A9P1GNW2"/>
<dbReference type="SUPFAM" id="SSF48452">
    <property type="entry name" value="TPR-like"/>
    <property type="match status" value="1"/>
</dbReference>
<dbReference type="Gene3D" id="1.25.40.10">
    <property type="entry name" value="Tetratricopeptide repeat domain"/>
    <property type="match status" value="1"/>
</dbReference>
<organism evidence="2">
    <name type="scientific">Cladocopium goreaui</name>
    <dbReference type="NCBI Taxonomy" id="2562237"/>
    <lineage>
        <taxon>Eukaryota</taxon>
        <taxon>Sar</taxon>
        <taxon>Alveolata</taxon>
        <taxon>Dinophyceae</taxon>
        <taxon>Suessiales</taxon>
        <taxon>Symbiodiniaceae</taxon>
        <taxon>Cladocopium</taxon>
    </lineage>
</organism>
<proteinExistence type="predicted"/>